<dbReference type="GO" id="GO:0008584">
    <property type="term" value="P:male gonad development"/>
    <property type="evidence" value="ECO:0007669"/>
    <property type="project" value="Ensembl"/>
</dbReference>
<dbReference type="InterPro" id="IPR008978">
    <property type="entry name" value="HSP20-like_chaperone"/>
</dbReference>
<dbReference type="GO" id="GO:0120229">
    <property type="term" value="P:protein localization to motile cilium"/>
    <property type="evidence" value="ECO:0007669"/>
    <property type="project" value="Ensembl"/>
</dbReference>
<dbReference type="Pfam" id="PF23602">
    <property type="entry name" value="CS_DNAAF11_C"/>
    <property type="match status" value="1"/>
</dbReference>
<dbReference type="Ensembl" id="ENSMODT00000065424.1">
    <property type="protein sequence ID" value="ENSMODP00000049125.1"/>
    <property type="gene ID" value="ENSMODG00000001207.4"/>
</dbReference>
<keyword evidence="6" id="KW-0175">Coiled coil</keyword>
<dbReference type="PANTHER" id="PTHR18849">
    <property type="entry name" value="LEUCINE RICH REPEAT PROTEIN"/>
    <property type="match status" value="1"/>
</dbReference>
<reference evidence="14" key="3">
    <citation type="submission" date="2025-09" db="UniProtKB">
        <authorList>
            <consortium name="Ensembl"/>
        </authorList>
    </citation>
    <scope>IDENTIFICATION</scope>
</reference>
<dbReference type="GO" id="GO:0005737">
    <property type="term" value="C:cytoplasm"/>
    <property type="evidence" value="ECO:0000318"/>
    <property type="project" value="GO_Central"/>
</dbReference>
<reference evidence="14" key="2">
    <citation type="submission" date="2025-08" db="UniProtKB">
        <authorList>
            <consortium name="Ensembl"/>
        </authorList>
    </citation>
    <scope>IDENTIFICATION</scope>
</reference>
<evidence type="ECO:0000259" key="13">
    <source>
        <dbReference type="SMART" id="SM00446"/>
    </source>
</evidence>
<comment type="subcellular location">
    <subcellularLocation>
        <location evidence="1">Cell projection</location>
        <location evidence="1">Cilium</location>
    </subcellularLocation>
    <subcellularLocation>
        <location evidence="2">Cytoplasm</location>
    </subcellularLocation>
</comment>
<dbReference type="GO" id="GO:0090660">
    <property type="term" value="P:cerebrospinal fluid circulation"/>
    <property type="evidence" value="ECO:0007669"/>
    <property type="project" value="Ensembl"/>
</dbReference>
<dbReference type="GeneTree" id="ENSGT00940000158506"/>
<name>A0A5F8GNS5_MONDO</name>
<reference evidence="14 15" key="1">
    <citation type="journal article" date="2007" name="Nature">
        <title>Genome of the marsupial Monodelphis domestica reveals innovation in non-coding sequences.</title>
        <authorList>
            <person name="Mikkelsen T.S."/>
            <person name="Wakefield M.J."/>
            <person name="Aken B."/>
            <person name="Amemiya C.T."/>
            <person name="Chang J.L."/>
            <person name="Duke S."/>
            <person name="Garber M."/>
            <person name="Gentles A.J."/>
            <person name="Goodstadt L."/>
            <person name="Heger A."/>
            <person name="Jurka J."/>
            <person name="Kamal M."/>
            <person name="Mauceli E."/>
            <person name="Searle S.M."/>
            <person name="Sharpe T."/>
            <person name="Baker M.L."/>
            <person name="Batzer M.A."/>
            <person name="Benos P.V."/>
            <person name="Belov K."/>
            <person name="Clamp M."/>
            <person name="Cook A."/>
            <person name="Cuff J."/>
            <person name="Das R."/>
            <person name="Davidow L."/>
            <person name="Deakin J.E."/>
            <person name="Fazzari M.J."/>
            <person name="Glass J.L."/>
            <person name="Grabherr M."/>
            <person name="Greally J.M."/>
            <person name="Gu W."/>
            <person name="Hore T.A."/>
            <person name="Huttley G.A."/>
            <person name="Kleber M."/>
            <person name="Jirtle R.L."/>
            <person name="Koina E."/>
            <person name="Lee J.T."/>
            <person name="Mahony S."/>
            <person name="Marra M.A."/>
            <person name="Miller R.D."/>
            <person name="Nicholls R.D."/>
            <person name="Oda M."/>
            <person name="Papenfuss A.T."/>
            <person name="Parra Z.E."/>
            <person name="Pollock D.D."/>
            <person name="Ray D.A."/>
            <person name="Schein J.E."/>
            <person name="Speed T.P."/>
            <person name="Thompson K."/>
            <person name="VandeBerg J.L."/>
            <person name="Wade C.M."/>
            <person name="Walker J.A."/>
            <person name="Waters P.D."/>
            <person name="Webber C."/>
            <person name="Weidman J.R."/>
            <person name="Xie X."/>
            <person name="Zody M.C."/>
            <person name="Baldwin J."/>
            <person name="Abdouelleil A."/>
            <person name="Abdulkadir J."/>
            <person name="Abebe A."/>
            <person name="Abera B."/>
            <person name="Abreu J."/>
            <person name="Acer S.C."/>
            <person name="Aftuck L."/>
            <person name="Alexander A."/>
            <person name="An P."/>
            <person name="Anderson E."/>
            <person name="Anderson S."/>
            <person name="Arachi H."/>
            <person name="Azer M."/>
            <person name="Bachantsang P."/>
            <person name="Barry A."/>
            <person name="Bayul T."/>
            <person name="Berlin A."/>
            <person name="Bessette D."/>
            <person name="Bloom T."/>
            <person name="Bloom T."/>
            <person name="Boguslavskiy L."/>
            <person name="Bonnet C."/>
            <person name="Boukhgalter B."/>
            <person name="Bourzgui I."/>
            <person name="Brown A."/>
            <person name="Cahill P."/>
            <person name="Channer S."/>
            <person name="Cheshatsang Y."/>
            <person name="Chuda L."/>
            <person name="Citroen M."/>
            <person name="Collymore A."/>
            <person name="Cooke P."/>
            <person name="Costello M."/>
            <person name="D'Aco K."/>
            <person name="Daza R."/>
            <person name="De Haan G."/>
            <person name="DeGray S."/>
            <person name="DeMaso C."/>
            <person name="Dhargay N."/>
            <person name="Dooley K."/>
            <person name="Dooley E."/>
            <person name="Doricent M."/>
            <person name="Dorje P."/>
            <person name="Dorjee K."/>
            <person name="Dupes A."/>
            <person name="Elong R."/>
            <person name="Falk J."/>
            <person name="Farina A."/>
            <person name="Faro S."/>
            <person name="Ferguson D."/>
            <person name="Fisher S."/>
            <person name="Foley C.D."/>
            <person name="Franke A."/>
            <person name="Friedrich D."/>
            <person name="Gadbois L."/>
            <person name="Gearin G."/>
            <person name="Gearin C.R."/>
            <person name="Giannoukos G."/>
            <person name="Goode T."/>
            <person name="Graham J."/>
            <person name="Grandbois E."/>
            <person name="Grewal S."/>
            <person name="Gyaltsen K."/>
            <person name="Hafez N."/>
            <person name="Hagos B."/>
            <person name="Hall J."/>
            <person name="Henson C."/>
            <person name="Hollinger A."/>
            <person name="Honan T."/>
            <person name="Huard M.D."/>
            <person name="Hughes L."/>
            <person name="Hurhula B."/>
            <person name="Husby M.E."/>
            <person name="Kamat A."/>
            <person name="Kanga B."/>
            <person name="Kashin S."/>
            <person name="Khazanovich D."/>
            <person name="Kisner P."/>
            <person name="Lance K."/>
            <person name="Lara M."/>
            <person name="Lee W."/>
            <person name="Lennon N."/>
            <person name="Letendre F."/>
            <person name="LeVine R."/>
            <person name="Lipovsky A."/>
            <person name="Liu X."/>
            <person name="Liu J."/>
            <person name="Liu S."/>
            <person name="Lokyitsang T."/>
            <person name="Lokyitsang Y."/>
            <person name="Lubonja R."/>
            <person name="Lui A."/>
            <person name="MacDonald P."/>
            <person name="Magnisalis V."/>
            <person name="Maru K."/>
            <person name="Matthews C."/>
            <person name="McCusker W."/>
            <person name="McDonough S."/>
            <person name="Mehta T."/>
            <person name="Meldrim J."/>
            <person name="Meneus L."/>
            <person name="Mihai O."/>
            <person name="Mihalev A."/>
            <person name="Mihova T."/>
            <person name="Mittelman R."/>
            <person name="Mlenga V."/>
            <person name="Montmayeur A."/>
            <person name="Mulrain L."/>
            <person name="Navidi A."/>
            <person name="Naylor J."/>
            <person name="Negash T."/>
            <person name="Nguyen T."/>
            <person name="Nguyen N."/>
            <person name="Nicol R."/>
            <person name="Norbu C."/>
            <person name="Norbu N."/>
            <person name="Novod N."/>
            <person name="O'Neill B."/>
            <person name="Osman S."/>
            <person name="Markiewicz E."/>
            <person name="Oyono O.L."/>
            <person name="Patti C."/>
            <person name="Phunkhang P."/>
            <person name="Pierre F."/>
            <person name="Priest M."/>
            <person name="Raghuraman S."/>
            <person name="Rege F."/>
            <person name="Reyes R."/>
            <person name="Rise C."/>
            <person name="Rogov P."/>
            <person name="Ross K."/>
            <person name="Ryan E."/>
            <person name="Settipalli S."/>
            <person name="Shea T."/>
            <person name="Sherpa N."/>
            <person name="Shi L."/>
            <person name="Shih D."/>
            <person name="Sparrow T."/>
            <person name="Spaulding J."/>
            <person name="Stalker J."/>
            <person name="Stange-Thomann N."/>
            <person name="Stavropoulos S."/>
            <person name="Stone C."/>
            <person name="Strader C."/>
            <person name="Tesfaye S."/>
            <person name="Thomson T."/>
            <person name="Thoulutsang Y."/>
            <person name="Thoulutsang D."/>
            <person name="Topham K."/>
            <person name="Topping I."/>
            <person name="Tsamla T."/>
            <person name="Vassiliev H."/>
            <person name="Vo A."/>
            <person name="Wangchuk T."/>
            <person name="Wangdi T."/>
            <person name="Weiand M."/>
            <person name="Wilkinson J."/>
            <person name="Wilson A."/>
            <person name="Yadav S."/>
            <person name="Young G."/>
            <person name="Yu Q."/>
            <person name="Zembek L."/>
            <person name="Zhong D."/>
            <person name="Zimmer A."/>
            <person name="Zwirko Z."/>
            <person name="Jaffe D.B."/>
            <person name="Alvarez P."/>
            <person name="Brockman W."/>
            <person name="Butler J."/>
            <person name="Chin C."/>
            <person name="Gnerre S."/>
            <person name="MacCallum I."/>
            <person name="Graves J.A."/>
            <person name="Ponting C.P."/>
            <person name="Breen M."/>
            <person name="Samollow P.B."/>
            <person name="Lander E.S."/>
            <person name="Lindblad-Toh K."/>
        </authorList>
    </citation>
    <scope>NUCLEOTIDE SEQUENCE [LARGE SCALE GENOMIC DNA]</scope>
</reference>
<evidence type="ECO:0000256" key="9">
    <source>
        <dbReference type="ARBA" id="ARBA00049982"/>
    </source>
</evidence>
<evidence type="ECO:0000256" key="2">
    <source>
        <dbReference type="ARBA" id="ARBA00004496"/>
    </source>
</evidence>
<evidence type="ECO:0000313" key="14">
    <source>
        <dbReference type="Ensembl" id="ENSMODP00000049125.1"/>
    </source>
</evidence>
<dbReference type="GO" id="GO:0060287">
    <property type="term" value="P:epithelial cilium movement involved in determination of left/right asymmetry"/>
    <property type="evidence" value="ECO:0007669"/>
    <property type="project" value="Ensembl"/>
</dbReference>
<organism evidence="14 15">
    <name type="scientific">Monodelphis domestica</name>
    <name type="common">Gray short-tailed opossum</name>
    <dbReference type="NCBI Taxonomy" id="13616"/>
    <lineage>
        <taxon>Eukaryota</taxon>
        <taxon>Metazoa</taxon>
        <taxon>Chordata</taxon>
        <taxon>Craniata</taxon>
        <taxon>Vertebrata</taxon>
        <taxon>Euteleostomi</taxon>
        <taxon>Mammalia</taxon>
        <taxon>Metatheria</taxon>
        <taxon>Didelphimorphia</taxon>
        <taxon>Didelphidae</taxon>
        <taxon>Monodelphis</taxon>
    </lineage>
</organism>
<dbReference type="FunFam" id="3.80.10.10:FF:000052">
    <property type="entry name" value="Leucine rich repeat containing 6"/>
    <property type="match status" value="1"/>
</dbReference>
<feature type="compositionally biased region" description="Basic and acidic residues" evidence="12">
    <location>
        <begin position="287"/>
        <end position="305"/>
    </location>
</feature>
<evidence type="ECO:0000256" key="8">
    <source>
        <dbReference type="ARBA" id="ARBA00023273"/>
    </source>
</evidence>
<evidence type="ECO:0000256" key="4">
    <source>
        <dbReference type="ARBA" id="ARBA00022614"/>
    </source>
</evidence>
<dbReference type="GO" id="GO:0051649">
    <property type="term" value="P:establishment of localization in cell"/>
    <property type="evidence" value="ECO:0007669"/>
    <property type="project" value="Ensembl"/>
</dbReference>
<keyword evidence="3" id="KW-0963">Cytoplasm</keyword>
<evidence type="ECO:0000256" key="7">
    <source>
        <dbReference type="ARBA" id="ARBA00023069"/>
    </source>
</evidence>
<feature type="domain" description="U2A'/phosphoprotein 32 family A C-terminal" evidence="13">
    <location>
        <begin position="150"/>
        <end position="168"/>
    </location>
</feature>
<proteinExistence type="inferred from homology"/>
<evidence type="ECO:0000256" key="11">
    <source>
        <dbReference type="ARBA" id="ARBA00061797"/>
    </source>
</evidence>
<feature type="compositionally biased region" description="Basic and acidic residues" evidence="12">
    <location>
        <begin position="210"/>
        <end position="227"/>
    </location>
</feature>
<evidence type="ECO:0000256" key="12">
    <source>
        <dbReference type="SAM" id="MobiDB-lite"/>
    </source>
</evidence>
<dbReference type="InterPro" id="IPR056496">
    <property type="entry name" value="CS_DNAAF11_C"/>
</dbReference>
<evidence type="ECO:0000256" key="10">
    <source>
        <dbReference type="ARBA" id="ARBA00050057"/>
    </source>
</evidence>
<feature type="compositionally biased region" description="Acidic residues" evidence="12">
    <location>
        <begin position="479"/>
        <end position="489"/>
    </location>
</feature>
<dbReference type="GO" id="GO:0005829">
    <property type="term" value="C:cytosol"/>
    <property type="evidence" value="ECO:0007669"/>
    <property type="project" value="Ensembl"/>
</dbReference>
<evidence type="ECO:0000256" key="1">
    <source>
        <dbReference type="ARBA" id="ARBA00004138"/>
    </source>
</evidence>
<keyword evidence="8" id="KW-0966">Cell projection</keyword>
<feature type="region of interest" description="Disordered" evidence="12">
    <location>
        <begin position="210"/>
        <end position="237"/>
    </location>
</feature>
<keyword evidence="15" id="KW-1185">Reference proteome</keyword>
<dbReference type="GO" id="GO:0005929">
    <property type="term" value="C:cilium"/>
    <property type="evidence" value="ECO:0007669"/>
    <property type="project" value="UniProtKB-SubCell"/>
</dbReference>
<dbReference type="AlphaFoldDB" id="A0A5F8GNS5"/>
<dbReference type="PROSITE" id="PS51450">
    <property type="entry name" value="LRR"/>
    <property type="match status" value="2"/>
</dbReference>
<dbReference type="GO" id="GO:0005576">
    <property type="term" value="C:extracellular region"/>
    <property type="evidence" value="ECO:0007669"/>
    <property type="project" value="GOC"/>
</dbReference>
<evidence type="ECO:0000313" key="15">
    <source>
        <dbReference type="Proteomes" id="UP000002280"/>
    </source>
</evidence>
<dbReference type="Gene3D" id="3.80.10.10">
    <property type="entry name" value="Ribonuclease Inhibitor"/>
    <property type="match status" value="1"/>
</dbReference>
<dbReference type="Pfam" id="PF14580">
    <property type="entry name" value="LRR_9"/>
    <property type="match status" value="1"/>
</dbReference>
<dbReference type="OMA" id="QHRAVIV"/>
<comment type="similarity">
    <text evidence="9">Belongs to the tilB family.</text>
</comment>
<dbReference type="FunCoup" id="A0A5F8GNS5">
    <property type="interactions" value="79"/>
</dbReference>
<comment type="subunit">
    <text evidence="11">Interacts (via CS domain) with ZMYND10 (via C-terminus).</text>
</comment>
<keyword evidence="5" id="KW-0677">Repeat</keyword>
<dbReference type="InterPro" id="IPR032675">
    <property type="entry name" value="LRR_dom_sf"/>
</dbReference>
<dbReference type="Bgee" id="ENSMODG00000001207">
    <property type="expression patterns" value="Expressed in spermatocyte and 15 other cell types or tissues"/>
</dbReference>
<gene>
    <name evidence="14" type="primary">DNAAF11</name>
</gene>
<dbReference type="InterPro" id="IPR001611">
    <property type="entry name" value="Leu-rich_rpt"/>
</dbReference>
<evidence type="ECO:0000256" key="5">
    <source>
        <dbReference type="ARBA" id="ARBA00022737"/>
    </source>
</evidence>
<evidence type="ECO:0000256" key="6">
    <source>
        <dbReference type="ARBA" id="ARBA00023054"/>
    </source>
</evidence>
<dbReference type="InParanoid" id="A0A5F8GNS5"/>
<accession>A0A5F8GNS5</accession>
<dbReference type="STRING" id="13616.ENSMODP00000049125"/>
<dbReference type="SUPFAM" id="SSF52058">
    <property type="entry name" value="L domain-like"/>
    <property type="match status" value="1"/>
</dbReference>
<dbReference type="GO" id="GO:0044458">
    <property type="term" value="P:motile cilium assembly"/>
    <property type="evidence" value="ECO:0007669"/>
    <property type="project" value="Ensembl"/>
</dbReference>
<dbReference type="PANTHER" id="PTHR18849:SF0">
    <property type="entry name" value="CILIA- AND FLAGELLA-ASSOCIATED PROTEIN 410-RELATED"/>
    <property type="match status" value="1"/>
</dbReference>
<dbReference type="GO" id="GO:0036158">
    <property type="term" value="P:outer dynein arm assembly"/>
    <property type="evidence" value="ECO:0000318"/>
    <property type="project" value="GO_Central"/>
</dbReference>
<dbReference type="GO" id="GO:0090651">
    <property type="term" value="C:apical cytoplasm"/>
    <property type="evidence" value="ECO:0007669"/>
    <property type="project" value="Ensembl"/>
</dbReference>
<feature type="region of interest" description="Disordered" evidence="12">
    <location>
        <begin position="287"/>
        <end position="315"/>
    </location>
</feature>
<keyword evidence="4" id="KW-0433">Leucine-rich repeat</keyword>
<sequence>MLVKQGAPGFLLPVTVSWLIPTHCYVTEELIRKNAEHNNCEIFSLEELSLHQQEIEKLENIDKWCRDLKILYLQNNLIAKIENISRLKKLQYLNLALNNIEKIENLEGCEGLEKLDLTVNFVGELSSIKILQYNVHLKEIFLMGNPCADFEGYREFVIATLQQLQWLDGKEIERSERIQALQNYPEIRGKIKEQEKAYCLKRAKEKEEAQRKLQEDEEKEKQKENRNKPGFNGRWYTDINNTVPYSLERKENYQQLAKKEKEVNKKTQDELDKEFWEKPTLFTPESRLETHRYLEKQRRDQEKSSEKKKHQKLPRTLITADGRVLNINEPKLDFSLKDDEKNNQIVLDLAVYRFMDTSLIDVDVQPTYVRVMVKGKPFQIVLPAEVKPDSSCAKRSQTTGHLMITMPKVGEVILVNRKANKPMKYPERKKLQENKRSNQIEKLEVDPSKYSFPDVTNIVQEKKNTLERIPAKPQAIPCAEEDPDFEDNLEVPPLI</sequence>
<dbReference type="GO" id="GO:0030317">
    <property type="term" value="P:flagellated sperm motility"/>
    <property type="evidence" value="ECO:0007669"/>
    <property type="project" value="Ensembl"/>
</dbReference>
<dbReference type="SMART" id="SM00365">
    <property type="entry name" value="LRR_SD22"/>
    <property type="match status" value="3"/>
</dbReference>
<dbReference type="SUPFAM" id="SSF49764">
    <property type="entry name" value="HSP20-like chaperones"/>
    <property type="match status" value="1"/>
</dbReference>
<feature type="region of interest" description="Disordered" evidence="12">
    <location>
        <begin position="470"/>
        <end position="495"/>
    </location>
</feature>
<dbReference type="SMART" id="SM00446">
    <property type="entry name" value="LRRcap"/>
    <property type="match status" value="1"/>
</dbReference>
<dbReference type="GO" id="GO:0030036">
    <property type="term" value="P:actin cytoskeleton organization"/>
    <property type="evidence" value="ECO:0007669"/>
    <property type="project" value="Ensembl"/>
</dbReference>
<dbReference type="InterPro" id="IPR003603">
    <property type="entry name" value="U2A'_phosphoprotein32A_C"/>
</dbReference>
<dbReference type="GO" id="GO:0036159">
    <property type="term" value="P:inner dynein arm assembly"/>
    <property type="evidence" value="ECO:0007669"/>
    <property type="project" value="Ensembl"/>
</dbReference>
<evidence type="ECO:0000256" key="3">
    <source>
        <dbReference type="ARBA" id="ARBA00022490"/>
    </source>
</evidence>
<dbReference type="Proteomes" id="UP000002280">
    <property type="component" value="Chromosome 3"/>
</dbReference>
<protein>
    <recommendedName>
        <fullName evidence="10">Leucine-rich repeat-containing protein 6</fullName>
    </recommendedName>
</protein>
<keyword evidence="7" id="KW-0969">Cilium</keyword>